<dbReference type="AlphaFoldDB" id="A0A367JC73"/>
<keyword evidence="3 5" id="KW-1133">Transmembrane helix</keyword>
<keyword evidence="4 5" id="KW-0472">Membrane</keyword>
<proteinExistence type="predicted"/>
<evidence type="ECO:0000313" key="8">
    <source>
        <dbReference type="Proteomes" id="UP000253551"/>
    </source>
</evidence>
<feature type="transmembrane region" description="Helical" evidence="5">
    <location>
        <begin position="75"/>
        <end position="95"/>
    </location>
</feature>
<evidence type="ECO:0000256" key="1">
    <source>
        <dbReference type="ARBA" id="ARBA00004141"/>
    </source>
</evidence>
<name>A0A367JC73_RHIST</name>
<keyword evidence="2 5" id="KW-0812">Transmembrane</keyword>
<dbReference type="GO" id="GO:0016020">
    <property type="term" value="C:membrane"/>
    <property type="evidence" value="ECO:0007669"/>
    <property type="project" value="UniProtKB-SubCell"/>
</dbReference>
<dbReference type="Pfam" id="PF13886">
    <property type="entry name" value="TM7S3_TM198"/>
    <property type="match status" value="1"/>
</dbReference>
<feature type="transmembrane region" description="Helical" evidence="5">
    <location>
        <begin position="5"/>
        <end position="22"/>
    </location>
</feature>
<evidence type="ECO:0000256" key="2">
    <source>
        <dbReference type="ARBA" id="ARBA00022692"/>
    </source>
</evidence>
<reference evidence="7 8" key="1">
    <citation type="journal article" date="2018" name="G3 (Bethesda)">
        <title>Phylogenetic and Phylogenomic Definition of Rhizopus Species.</title>
        <authorList>
            <person name="Gryganskyi A.P."/>
            <person name="Golan J."/>
            <person name="Dolatabadi S."/>
            <person name="Mondo S."/>
            <person name="Robb S."/>
            <person name="Idnurm A."/>
            <person name="Muszewska A."/>
            <person name="Steczkiewicz K."/>
            <person name="Masonjones S."/>
            <person name="Liao H.L."/>
            <person name="Gajdeczka M.T."/>
            <person name="Anike F."/>
            <person name="Vuek A."/>
            <person name="Anishchenko I.M."/>
            <person name="Voigt K."/>
            <person name="de Hoog G.S."/>
            <person name="Smith M.E."/>
            <person name="Heitman J."/>
            <person name="Vilgalys R."/>
            <person name="Stajich J.E."/>
        </authorList>
    </citation>
    <scope>NUCLEOTIDE SEQUENCE [LARGE SCALE GENOMIC DNA]</scope>
    <source>
        <strain evidence="7 8">LSU 92-RS-03</strain>
    </source>
</reference>
<feature type="transmembrane region" description="Helical" evidence="5">
    <location>
        <begin position="28"/>
        <end position="54"/>
    </location>
</feature>
<gene>
    <name evidence="7" type="ORF">CU098_010120</name>
</gene>
<comment type="subcellular location">
    <subcellularLocation>
        <location evidence="1">Membrane</location>
        <topology evidence="1">Multi-pass membrane protein</topology>
    </subcellularLocation>
</comment>
<accession>A0A367JC73</accession>
<evidence type="ECO:0000256" key="3">
    <source>
        <dbReference type="ARBA" id="ARBA00022989"/>
    </source>
</evidence>
<feature type="non-terminal residue" evidence="7">
    <location>
        <position position="1"/>
    </location>
</feature>
<evidence type="ECO:0000259" key="6">
    <source>
        <dbReference type="Pfam" id="PF13886"/>
    </source>
</evidence>
<dbReference type="Proteomes" id="UP000253551">
    <property type="component" value="Unassembled WGS sequence"/>
</dbReference>
<dbReference type="EMBL" id="PJQM01003698">
    <property type="protein sequence ID" value="RCH87527.1"/>
    <property type="molecule type" value="Genomic_DNA"/>
</dbReference>
<organism evidence="7 8">
    <name type="scientific">Rhizopus stolonifer</name>
    <name type="common">Rhizopus nigricans</name>
    <dbReference type="NCBI Taxonomy" id="4846"/>
    <lineage>
        <taxon>Eukaryota</taxon>
        <taxon>Fungi</taxon>
        <taxon>Fungi incertae sedis</taxon>
        <taxon>Mucoromycota</taxon>
        <taxon>Mucoromycotina</taxon>
        <taxon>Mucoromycetes</taxon>
        <taxon>Mucorales</taxon>
        <taxon>Mucorineae</taxon>
        <taxon>Rhizopodaceae</taxon>
        <taxon>Rhizopus</taxon>
    </lineage>
</organism>
<comment type="caution">
    <text evidence="7">The sequence shown here is derived from an EMBL/GenBank/DDBJ whole genome shotgun (WGS) entry which is preliminary data.</text>
</comment>
<evidence type="ECO:0000256" key="5">
    <source>
        <dbReference type="SAM" id="Phobius"/>
    </source>
</evidence>
<protein>
    <recommendedName>
        <fullName evidence="6">TM7S3/TM198-like domain-containing protein</fullName>
    </recommendedName>
</protein>
<feature type="domain" description="TM7S3/TM198-like" evidence="6">
    <location>
        <begin position="3"/>
        <end position="94"/>
    </location>
</feature>
<dbReference type="STRING" id="4846.A0A367JC73"/>
<dbReference type="OrthoDB" id="102260at2759"/>
<evidence type="ECO:0000256" key="4">
    <source>
        <dbReference type="ARBA" id="ARBA00023136"/>
    </source>
</evidence>
<evidence type="ECO:0000313" key="7">
    <source>
        <dbReference type="EMBL" id="RCH87527.1"/>
    </source>
</evidence>
<dbReference type="InterPro" id="IPR025256">
    <property type="entry name" value="TM7S3/TM198-like_dom"/>
</dbReference>
<keyword evidence="8" id="KW-1185">Reference proteome</keyword>
<sequence>IAARAALMVALPVFLSFITFFVERYVLLFSFAFVGSYCFMTGVDLLAHTGYLAGAKTLLDGNGYHRVVYEISRKVLAIIIMIPILWLISFGWQFVYNKNMKFGVVFEPKVIIEEEKVIESKPHEVVEHTKKETIIEH</sequence>